<feature type="signal peptide" evidence="1">
    <location>
        <begin position="1"/>
        <end position="23"/>
    </location>
</feature>
<organism evidence="3 4">
    <name type="scientific">Lysobacter arenosi</name>
    <dbReference type="NCBI Taxonomy" id="2795387"/>
    <lineage>
        <taxon>Bacteria</taxon>
        <taxon>Pseudomonadati</taxon>
        <taxon>Pseudomonadota</taxon>
        <taxon>Gammaproteobacteria</taxon>
        <taxon>Lysobacterales</taxon>
        <taxon>Lysobacteraceae</taxon>
        <taxon>Lysobacter</taxon>
    </lineage>
</organism>
<dbReference type="InterPro" id="IPR051781">
    <property type="entry name" value="Metallo-dep_Hydrolase"/>
</dbReference>
<dbReference type="SUPFAM" id="SSF51556">
    <property type="entry name" value="Metallo-dependent hydrolases"/>
    <property type="match status" value="1"/>
</dbReference>
<reference evidence="3 4" key="1">
    <citation type="submission" date="2021-02" db="EMBL/GenBank/DDBJ databases">
        <title>Lysobacter arenosi sp. nov., isolated from soil of gangwondo yeongwol, south Korea.</title>
        <authorList>
            <person name="Kim K.R."/>
            <person name="Kim K.H."/>
            <person name="Jeon C.O."/>
        </authorList>
    </citation>
    <scope>NUCLEOTIDE SEQUENCE [LARGE SCALE GENOMIC DNA]</scope>
    <source>
        <strain evidence="3 4">R7</strain>
    </source>
</reference>
<dbReference type="PANTHER" id="PTHR43135:SF3">
    <property type="entry name" value="ALPHA-D-RIBOSE 1-METHYLPHOSPHONATE 5-TRIPHOSPHATE DIPHOSPHATASE"/>
    <property type="match status" value="1"/>
</dbReference>
<dbReference type="Proteomes" id="UP000663400">
    <property type="component" value="Chromosome"/>
</dbReference>
<dbReference type="Pfam" id="PF01979">
    <property type="entry name" value="Amidohydro_1"/>
    <property type="match status" value="1"/>
</dbReference>
<keyword evidence="4" id="KW-1185">Reference proteome</keyword>
<evidence type="ECO:0000313" key="3">
    <source>
        <dbReference type="EMBL" id="QSX76360.1"/>
    </source>
</evidence>
<dbReference type="RefSeq" id="WP_200606179.1">
    <property type="nucleotide sequence ID" value="NZ_CP071517.1"/>
</dbReference>
<dbReference type="SUPFAM" id="SSF51338">
    <property type="entry name" value="Composite domain of metallo-dependent hydrolases"/>
    <property type="match status" value="1"/>
</dbReference>
<evidence type="ECO:0000313" key="4">
    <source>
        <dbReference type="Proteomes" id="UP000663400"/>
    </source>
</evidence>
<evidence type="ECO:0000259" key="2">
    <source>
        <dbReference type="Pfam" id="PF01979"/>
    </source>
</evidence>
<name>A0ABX7RF72_9GAMM</name>
<accession>A0ABX7RF72</accession>
<feature type="chain" id="PRO_5046051904" evidence="1">
    <location>
        <begin position="24"/>
        <end position="483"/>
    </location>
</feature>
<dbReference type="EMBL" id="CP071517">
    <property type="protein sequence ID" value="QSX76360.1"/>
    <property type="molecule type" value="Genomic_DNA"/>
</dbReference>
<dbReference type="InterPro" id="IPR032466">
    <property type="entry name" value="Metal_Hydrolase"/>
</dbReference>
<protein>
    <submittedName>
        <fullName evidence="3">Amidohydrolase family protein</fullName>
    </submittedName>
</protein>
<dbReference type="PANTHER" id="PTHR43135">
    <property type="entry name" value="ALPHA-D-RIBOSE 1-METHYLPHOSPHONATE 5-TRIPHOSPHATE DIPHOSPHATASE"/>
    <property type="match status" value="1"/>
</dbReference>
<evidence type="ECO:0000256" key="1">
    <source>
        <dbReference type="SAM" id="SignalP"/>
    </source>
</evidence>
<gene>
    <name evidence="3" type="ORF">HIV01_007760</name>
</gene>
<dbReference type="Gene3D" id="2.30.40.10">
    <property type="entry name" value="Urease, subunit C, domain 1"/>
    <property type="match status" value="1"/>
</dbReference>
<sequence>MTKPLLSSALALALVLASGTVHAAERVDLLVRDATVIDVVDGKRRPHQAIAVRGARIVAIVDEARAGRFDAAQTVDASGKFAIPGLWDMHVHFGGGEALIEENRNLLPLYVAHGITAVRDAAGDLSPSVFEWRTATAAGTLLGPRIFTSGPKIEGYKSIWPGDLEIGSIAELNQALDKLQGWKVDFVKITDNTLSPELFMAAVKEAGRRGLKTSAHVPYPITIDEVSAAGLSSVEHIDYAFKAGSPKEKALGEAIARGEMTSRDAWTQWNATFDVKLAKATYARMAQRGTAVTPTLNGSEVVAFLDQDDHRNDDYLKYIGPGLQATYTWRVERAAKDDAAAIAARHLRFERNASVLPLLQQAGVTILAGTDAGFLNSYNYPGIGLHDELALLVKYGLTPLQALQAATINGARFLGHDDSNGTLAAGKAADIVLLDADPLLDIAATRRIDTVVMKGQAYDRSHLDAMLADVEARVAAQQAQAKP</sequence>
<dbReference type="InterPro" id="IPR011059">
    <property type="entry name" value="Metal-dep_hydrolase_composite"/>
</dbReference>
<proteinExistence type="predicted"/>
<keyword evidence="1" id="KW-0732">Signal</keyword>
<dbReference type="InterPro" id="IPR006680">
    <property type="entry name" value="Amidohydro-rel"/>
</dbReference>
<feature type="domain" description="Amidohydrolase-related" evidence="2">
    <location>
        <begin position="82"/>
        <end position="456"/>
    </location>
</feature>
<dbReference type="Gene3D" id="3.20.20.140">
    <property type="entry name" value="Metal-dependent hydrolases"/>
    <property type="match status" value="1"/>
</dbReference>